<reference evidence="10" key="1">
    <citation type="journal article" date="2019" name="Int. J. Syst. Evol. Microbiol.">
        <title>The Global Catalogue of Microorganisms (GCM) 10K type strain sequencing project: providing services to taxonomists for standard genome sequencing and annotation.</title>
        <authorList>
            <consortium name="The Broad Institute Genomics Platform"/>
            <consortium name="The Broad Institute Genome Sequencing Center for Infectious Disease"/>
            <person name="Wu L."/>
            <person name="Ma J."/>
        </authorList>
    </citation>
    <scope>NUCLEOTIDE SEQUENCE [LARGE SCALE GENOMIC DNA]</scope>
    <source>
        <strain evidence="10">CCUG 50873</strain>
    </source>
</reference>
<organism evidence="9 10">
    <name type="scientific">Williamsia deligens</name>
    <dbReference type="NCBI Taxonomy" id="321325"/>
    <lineage>
        <taxon>Bacteria</taxon>
        <taxon>Bacillati</taxon>
        <taxon>Actinomycetota</taxon>
        <taxon>Actinomycetes</taxon>
        <taxon>Mycobacteriales</taxon>
        <taxon>Nocardiaceae</taxon>
        <taxon>Williamsia</taxon>
    </lineage>
</organism>
<proteinExistence type="inferred from homology"/>
<keyword evidence="5 6" id="KW-0560">Oxidoreductase</keyword>
<evidence type="ECO:0000256" key="4">
    <source>
        <dbReference type="ARBA" id="ARBA00022827"/>
    </source>
</evidence>
<dbReference type="RefSeq" id="WP_301283169.1">
    <property type="nucleotide sequence ID" value="NZ_BAAAMO010000002.1"/>
</dbReference>
<feature type="region of interest" description="Disordered" evidence="7">
    <location>
        <begin position="1"/>
        <end position="25"/>
    </location>
</feature>
<evidence type="ECO:0000256" key="3">
    <source>
        <dbReference type="ARBA" id="ARBA00022630"/>
    </source>
</evidence>
<comment type="similarity">
    <text evidence="6">Belongs to the methylenetetrahydrofolate reductase family.</text>
</comment>
<dbReference type="Gene3D" id="3.20.20.220">
    <property type="match status" value="1"/>
</dbReference>
<evidence type="ECO:0000313" key="9">
    <source>
        <dbReference type="EMBL" id="MFD0925649.1"/>
    </source>
</evidence>
<dbReference type="InterPro" id="IPR029041">
    <property type="entry name" value="FAD-linked_oxidoreductase-like"/>
</dbReference>
<evidence type="ECO:0000256" key="1">
    <source>
        <dbReference type="ARBA" id="ARBA00001974"/>
    </source>
</evidence>
<keyword evidence="10" id="KW-1185">Reference proteome</keyword>
<protein>
    <recommendedName>
        <fullName evidence="6">Methylenetetrahydrofolate reductase</fullName>
    </recommendedName>
</protein>
<dbReference type="Pfam" id="PF12225">
    <property type="entry name" value="DUF5981"/>
    <property type="match status" value="1"/>
</dbReference>
<feature type="domain" description="Methylene-tetrahydrofolate reductase C-terminal-like" evidence="8">
    <location>
        <begin position="23"/>
        <end position="57"/>
    </location>
</feature>
<name>A0ABW3GA90_9NOCA</name>
<dbReference type="InterPro" id="IPR022026">
    <property type="entry name" value="DUF5981"/>
</dbReference>
<sequence length="359" mass="37204">MTAFRDQGGLHERQQDPTGHPRPGCPKRMVYGPCGGVHDDGSCEVDSEPCPFAAMTEALPWPTPAVGPTSRSDLLRRAQDGPVVLADFSAPAFDVETLARVCAIMAGSSDAVLVGEHQSRPDFPPTLMAQFISETGCRPWITLTCRDRNRVVLEQELAGLRSSGADGVFCATGDGRAPGVRAGVTQVFDLDGTRLAALAAAAGLPVGVPEAPQAVPTAVRPGRLLQKQRAGAQLAVLNHVGTAAQLSDFVAAAQGLGVDIPIIAGVAVYSDERSANVLAAFPGLHLSRQVIDRVLSAPDPVEAGIAAAVEEANEVLSIDGVVGVNLSGMAAGTGAIDGARIKAEVGTRIRDGHRGARRR</sequence>
<accession>A0ABW3GA90</accession>
<comment type="caution">
    <text evidence="9">The sequence shown here is derived from an EMBL/GenBank/DDBJ whole genome shotgun (WGS) entry which is preliminary data.</text>
</comment>
<dbReference type="Proteomes" id="UP001597068">
    <property type="component" value="Unassembled WGS sequence"/>
</dbReference>
<evidence type="ECO:0000259" key="8">
    <source>
        <dbReference type="Pfam" id="PF12225"/>
    </source>
</evidence>
<gene>
    <name evidence="9" type="ORF">ACFQ04_07845</name>
</gene>
<dbReference type="InterPro" id="IPR003171">
    <property type="entry name" value="Mehydrof_redctse-like"/>
</dbReference>
<evidence type="ECO:0000256" key="7">
    <source>
        <dbReference type="SAM" id="MobiDB-lite"/>
    </source>
</evidence>
<evidence type="ECO:0000256" key="2">
    <source>
        <dbReference type="ARBA" id="ARBA00004777"/>
    </source>
</evidence>
<comment type="cofactor">
    <cofactor evidence="1 6">
        <name>FAD</name>
        <dbReference type="ChEBI" id="CHEBI:57692"/>
    </cofactor>
</comment>
<comment type="pathway">
    <text evidence="2 6">One-carbon metabolism; tetrahydrofolate interconversion.</text>
</comment>
<dbReference type="Pfam" id="PF02219">
    <property type="entry name" value="MTHFR"/>
    <property type="match status" value="1"/>
</dbReference>
<evidence type="ECO:0000256" key="6">
    <source>
        <dbReference type="RuleBase" id="RU003862"/>
    </source>
</evidence>
<keyword evidence="4 6" id="KW-0274">FAD</keyword>
<dbReference type="EMBL" id="JBHTIL010000001">
    <property type="protein sequence ID" value="MFD0925649.1"/>
    <property type="molecule type" value="Genomic_DNA"/>
</dbReference>
<evidence type="ECO:0000313" key="10">
    <source>
        <dbReference type="Proteomes" id="UP001597068"/>
    </source>
</evidence>
<keyword evidence="3 6" id="KW-0285">Flavoprotein</keyword>
<evidence type="ECO:0000256" key="5">
    <source>
        <dbReference type="ARBA" id="ARBA00023002"/>
    </source>
</evidence>
<dbReference type="SUPFAM" id="SSF51730">
    <property type="entry name" value="FAD-linked oxidoreductase"/>
    <property type="match status" value="1"/>
</dbReference>